<dbReference type="Proteomes" id="UP000735302">
    <property type="component" value="Unassembled WGS sequence"/>
</dbReference>
<dbReference type="AlphaFoldDB" id="A0AAV4C4I3"/>
<evidence type="ECO:0000256" key="1">
    <source>
        <dbReference type="SAM" id="MobiDB-lite"/>
    </source>
</evidence>
<feature type="region of interest" description="Disordered" evidence="1">
    <location>
        <begin position="44"/>
        <end position="66"/>
    </location>
</feature>
<proteinExistence type="predicted"/>
<gene>
    <name evidence="2" type="ORF">PoB_005277700</name>
</gene>
<evidence type="ECO:0000313" key="3">
    <source>
        <dbReference type="Proteomes" id="UP000735302"/>
    </source>
</evidence>
<protein>
    <submittedName>
        <fullName evidence="2">Uncharacterized protein</fullName>
    </submittedName>
</protein>
<reference evidence="2 3" key="1">
    <citation type="journal article" date="2021" name="Elife">
        <title>Chloroplast acquisition without the gene transfer in kleptoplastic sea slugs, Plakobranchus ocellatus.</title>
        <authorList>
            <person name="Maeda T."/>
            <person name="Takahashi S."/>
            <person name="Yoshida T."/>
            <person name="Shimamura S."/>
            <person name="Takaki Y."/>
            <person name="Nagai Y."/>
            <person name="Toyoda A."/>
            <person name="Suzuki Y."/>
            <person name="Arimoto A."/>
            <person name="Ishii H."/>
            <person name="Satoh N."/>
            <person name="Nishiyama T."/>
            <person name="Hasebe M."/>
            <person name="Maruyama T."/>
            <person name="Minagawa J."/>
            <person name="Obokata J."/>
            <person name="Shigenobu S."/>
        </authorList>
    </citation>
    <scope>NUCLEOTIDE SEQUENCE [LARGE SCALE GENOMIC DNA]</scope>
</reference>
<comment type="caution">
    <text evidence="2">The sequence shown here is derived from an EMBL/GenBank/DDBJ whole genome shotgun (WGS) entry which is preliminary data.</text>
</comment>
<name>A0AAV4C4I3_9GAST</name>
<sequence length="117" mass="13070">MIRFGSCPVSLRMENSIHLKHSCFSYKIRGIGGTVASESALRSAATSLSRARAPPPAPWPDEEPESLRSPCCGLAIYKKPNQTKPRYKIPCKRKNDINGSSLVKYYKHEIKAVKHND</sequence>
<accession>A0AAV4C4I3</accession>
<organism evidence="2 3">
    <name type="scientific">Plakobranchus ocellatus</name>
    <dbReference type="NCBI Taxonomy" id="259542"/>
    <lineage>
        <taxon>Eukaryota</taxon>
        <taxon>Metazoa</taxon>
        <taxon>Spiralia</taxon>
        <taxon>Lophotrochozoa</taxon>
        <taxon>Mollusca</taxon>
        <taxon>Gastropoda</taxon>
        <taxon>Heterobranchia</taxon>
        <taxon>Euthyneura</taxon>
        <taxon>Panpulmonata</taxon>
        <taxon>Sacoglossa</taxon>
        <taxon>Placobranchoidea</taxon>
        <taxon>Plakobranchidae</taxon>
        <taxon>Plakobranchus</taxon>
    </lineage>
</organism>
<dbReference type="EMBL" id="BLXT01005798">
    <property type="protein sequence ID" value="GFO26272.1"/>
    <property type="molecule type" value="Genomic_DNA"/>
</dbReference>
<evidence type="ECO:0000313" key="2">
    <source>
        <dbReference type="EMBL" id="GFO26272.1"/>
    </source>
</evidence>
<keyword evidence="3" id="KW-1185">Reference proteome</keyword>